<evidence type="ECO:0000313" key="1">
    <source>
        <dbReference type="EMBL" id="KAK4006588.1"/>
    </source>
</evidence>
<dbReference type="Proteomes" id="UP001234178">
    <property type="component" value="Unassembled WGS sequence"/>
</dbReference>
<comment type="caution">
    <text evidence="1">The sequence shown here is derived from an EMBL/GenBank/DDBJ whole genome shotgun (WGS) entry which is preliminary data.</text>
</comment>
<proteinExistence type="predicted"/>
<organism evidence="1 2">
    <name type="scientific">Daphnia magna</name>
    <dbReference type="NCBI Taxonomy" id="35525"/>
    <lineage>
        <taxon>Eukaryota</taxon>
        <taxon>Metazoa</taxon>
        <taxon>Ecdysozoa</taxon>
        <taxon>Arthropoda</taxon>
        <taxon>Crustacea</taxon>
        <taxon>Branchiopoda</taxon>
        <taxon>Diplostraca</taxon>
        <taxon>Cladocera</taxon>
        <taxon>Anomopoda</taxon>
        <taxon>Daphniidae</taxon>
        <taxon>Daphnia</taxon>
    </lineage>
</organism>
<keyword evidence="2" id="KW-1185">Reference proteome</keyword>
<dbReference type="EMBL" id="JAOYFB010000002">
    <property type="protein sequence ID" value="KAK4006588.1"/>
    <property type="molecule type" value="Genomic_DNA"/>
</dbReference>
<sequence length="146" mass="15212">MSLNEEIKVGHSFGSPLNGVIFICGNAFISQFGLSPAEGPLGGGVLLLIQSSLLNDGIKGGGGPPLPDCSNGLGLYSYVGGLPIVDTGREKDSSSAWLRLARLAVEAGELRRSSRHLSSASWLPISFDCTRNGHLALDPNEYGSVS</sequence>
<reference evidence="1 2" key="1">
    <citation type="journal article" date="2023" name="Nucleic Acids Res.">
        <title>The hologenome of Daphnia magna reveals possible DNA methylation and microbiome-mediated evolution of the host genome.</title>
        <authorList>
            <person name="Chaturvedi A."/>
            <person name="Li X."/>
            <person name="Dhandapani V."/>
            <person name="Marshall H."/>
            <person name="Kissane S."/>
            <person name="Cuenca-Cambronero M."/>
            <person name="Asole G."/>
            <person name="Calvet F."/>
            <person name="Ruiz-Romero M."/>
            <person name="Marangio P."/>
            <person name="Guigo R."/>
            <person name="Rago D."/>
            <person name="Mirbahai L."/>
            <person name="Eastwood N."/>
            <person name="Colbourne J.K."/>
            <person name="Zhou J."/>
            <person name="Mallon E."/>
            <person name="Orsini L."/>
        </authorList>
    </citation>
    <scope>NUCLEOTIDE SEQUENCE [LARGE SCALE GENOMIC DNA]</scope>
    <source>
        <strain evidence="1">LRV0_1</strain>
    </source>
</reference>
<protein>
    <submittedName>
        <fullName evidence="1">Uncharacterized protein</fullName>
    </submittedName>
</protein>
<evidence type="ECO:0000313" key="2">
    <source>
        <dbReference type="Proteomes" id="UP001234178"/>
    </source>
</evidence>
<accession>A0ABQ9Z1B4</accession>
<name>A0ABQ9Z1B4_9CRUS</name>
<gene>
    <name evidence="1" type="ORF">OUZ56_011744</name>
</gene>